<keyword evidence="4 7" id="KW-0812">Transmembrane</keyword>
<name>A0AA96L9U3_9BACL</name>
<evidence type="ECO:0000256" key="1">
    <source>
        <dbReference type="ARBA" id="ARBA00004651"/>
    </source>
</evidence>
<dbReference type="Proteomes" id="UP001305702">
    <property type="component" value="Chromosome"/>
</dbReference>
<dbReference type="InterPro" id="IPR011701">
    <property type="entry name" value="MFS"/>
</dbReference>
<evidence type="ECO:0000256" key="3">
    <source>
        <dbReference type="ARBA" id="ARBA00022475"/>
    </source>
</evidence>
<dbReference type="GO" id="GO:0005886">
    <property type="term" value="C:plasma membrane"/>
    <property type="evidence" value="ECO:0007669"/>
    <property type="project" value="UniProtKB-SubCell"/>
</dbReference>
<evidence type="ECO:0000256" key="5">
    <source>
        <dbReference type="ARBA" id="ARBA00022989"/>
    </source>
</evidence>
<gene>
    <name evidence="9" type="ORF">MJA45_19470</name>
</gene>
<feature type="transmembrane region" description="Helical" evidence="7">
    <location>
        <begin position="309"/>
        <end position="331"/>
    </location>
</feature>
<keyword evidence="10" id="KW-1185">Reference proteome</keyword>
<dbReference type="EMBL" id="CP130318">
    <property type="protein sequence ID" value="WNQ09789.1"/>
    <property type="molecule type" value="Genomic_DNA"/>
</dbReference>
<sequence length="410" mass="43507">MNRIRRFLHSYHPVVHILLIGTVLARTASTMSMPFLALYLAAHTEASAVLIGFVIGAGSLAGTVGGFIGGTLSDKLGRKGVMLAALFGWAVVFIGFALVREPVLFLVLNLLNGLCKSFYEPVSQALMADLTEPSKRYKVFSLRYMSINIGGAVGPLAGAYFGTVNGSLPFFLTGLVYLLYALILFVLLARFGIRKIEGNAKAPVSFQSAWNVIRRDGPFRLYIAGGILGAMGYSQMTVTLSQYLRNSVAHGVELFGWLMTVNALVVIVLQLPLSSWAAKRTPLAAIVTGNVLFALGIVGFSLSSGAVGFIAAMVVFTLGEILTYPAGNLLVDKLAPEGMRGTYFGAQTFTNIGHFVGPLAGGYLLSHYGGSPLFLTMAAVTLGGSYFYAAGSRLAAPVRQAPPAVQEKSA</sequence>
<dbReference type="CDD" id="cd17329">
    <property type="entry name" value="MFS_MdtH_MDR_like"/>
    <property type="match status" value="1"/>
</dbReference>
<feature type="transmembrane region" description="Helical" evidence="7">
    <location>
        <begin position="283"/>
        <end position="303"/>
    </location>
</feature>
<dbReference type="PROSITE" id="PS50850">
    <property type="entry name" value="MFS"/>
    <property type="match status" value="1"/>
</dbReference>
<evidence type="ECO:0000313" key="10">
    <source>
        <dbReference type="Proteomes" id="UP001305702"/>
    </source>
</evidence>
<dbReference type="KEGG" id="paun:MJA45_19470"/>
<keyword evidence="6 7" id="KW-0472">Membrane</keyword>
<reference evidence="9 10" key="1">
    <citation type="submission" date="2022-02" db="EMBL/GenBank/DDBJ databases">
        <title>Paenibacillus sp. MBLB1776 Whole Genome Shotgun Sequencing.</title>
        <authorList>
            <person name="Hwang C.Y."/>
            <person name="Cho E.-S."/>
            <person name="Seo M.-J."/>
        </authorList>
    </citation>
    <scope>NUCLEOTIDE SEQUENCE [LARGE SCALE GENOMIC DNA]</scope>
    <source>
        <strain evidence="9 10">MBLB1776</strain>
    </source>
</reference>
<dbReference type="GO" id="GO:0022857">
    <property type="term" value="F:transmembrane transporter activity"/>
    <property type="evidence" value="ECO:0007669"/>
    <property type="project" value="InterPro"/>
</dbReference>
<accession>A0AA96L9U3</accession>
<feature type="domain" description="Major facilitator superfamily (MFS) profile" evidence="8">
    <location>
        <begin position="14"/>
        <end position="396"/>
    </location>
</feature>
<feature type="transmembrane region" description="Helical" evidence="7">
    <location>
        <begin position="168"/>
        <end position="189"/>
    </location>
</feature>
<evidence type="ECO:0000313" key="9">
    <source>
        <dbReference type="EMBL" id="WNQ09789.1"/>
    </source>
</evidence>
<proteinExistence type="predicted"/>
<dbReference type="PROSITE" id="PS00216">
    <property type="entry name" value="SUGAR_TRANSPORT_1"/>
    <property type="match status" value="1"/>
</dbReference>
<evidence type="ECO:0000256" key="2">
    <source>
        <dbReference type="ARBA" id="ARBA00022448"/>
    </source>
</evidence>
<dbReference type="Pfam" id="PF07690">
    <property type="entry name" value="MFS_1"/>
    <property type="match status" value="1"/>
</dbReference>
<evidence type="ECO:0000256" key="7">
    <source>
        <dbReference type="SAM" id="Phobius"/>
    </source>
</evidence>
<organism evidence="9 10">
    <name type="scientific">Paenibacillus aurantius</name>
    <dbReference type="NCBI Taxonomy" id="2918900"/>
    <lineage>
        <taxon>Bacteria</taxon>
        <taxon>Bacillati</taxon>
        <taxon>Bacillota</taxon>
        <taxon>Bacilli</taxon>
        <taxon>Bacillales</taxon>
        <taxon>Paenibacillaceae</taxon>
        <taxon>Paenibacillus</taxon>
    </lineage>
</organism>
<feature type="transmembrane region" description="Helical" evidence="7">
    <location>
        <begin position="343"/>
        <end position="365"/>
    </location>
</feature>
<protein>
    <submittedName>
        <fullName evidence="9">MFS transporter</fullName>
    </submittedName>
</protein>
<dbReference type="Gene3D" id="1.20.1250.20">
    <property type="entry name" value="MFS general substrate transporter like domains"/>
    <property type="match status" value="1"/>
</dbReference>
<keyword evidence="3" id="KW-1003">Cell membrane</keyword>
<feature type="transmembrane region" description="Helical" evidence="7">
    <location>
        <begin position="254"/>
        <end position="271"/>
    </location>
</feature>
<keyword evidence="2" id="KW-0813">Transport</keyword>
<feature type="transmembrane region" description="Helical" evidence="7">
    <location>
        <begin position="221"/>
        <end position="242"/>
    </location>
</feature>
<evidence type="ECO:0000256" key="4">
    <source>
        <dbReference type="ARBA" id="ARBA00022692"/>
    </source>
</evidence>
<feature type="transmembrane region" description="Helical" evidence="7">
    <location>
        <begin position="140"/>
        <end position="162"/>
    </location>
</feature>
<dbReference type="InterPro" id="IPR005829">
    <property type="entry name" value="Sugar_transporter_CS"/>
</dbReference>
<evidence type="ECO:0000259" key="8">
    <source>
        <dbReference type="PROSITE" id="PS50850"/>
    </source>
</evidence>
<feature type="transmembrane region" description="Helical" evidence="7">
    <location>
        <begin position="371"/>
        <end position="389"/>
    </location>
</feature>
<dbReference type="InterPro" id="IPR020846">
    <property type="entry name" value="MFS_dom"/>
</dbReference>
<dbReference type="PANTHER" id="PTHR43414:SF1">
    <property type="entry name" value="PEPTIDE PERMEASE"/>
    <property type="match status" value="1"/>
</dbReference>
<dbReference type="SUPFAM" id="SSF103473">
    <property type="entry name" value="MFS general substrate transporter"/>
    <property type="match status" value="1"/>
</dbReference>
<dbReference type="RefSeq" id="WP_315603563.1">
    <property type="nucleotide sequence ID" value="NZ_CP130318.1"/>
</dbReference>
<feature type="transmembrane region" description="Helical" evidence="7">
    <location>
        <begin position="46"/>
        <end position="68"/>
    </location>
</feature>
<dbReference type="InterPro" id="IPR036259">
    <property type="entry name" value="MFS_trans_sf"/>
</dbReference>
<dbReference type="PANTHER" id="PTHR43414">
    <property type="entry name" value="MULTIDRUG RESISTANCE PROTEIN MDTG"/>
    <property type="match status" value="1"/>
</dbReference>
<keyword evidence="5 7" id="KW-1133">Transmembrane helix</keyword>
<evidence type="ECO:0000256" key="6">
    <source>
        <dbReference type="ARBA" id="ARBA00023136"/>
    </source>
</evidence>
<comment type="subcellular location">
    <subcellularLocation>
        <location evidence="1">Cell membrane</location>
        <topology evidence="1">Multi-pass membrane protein</topology>
    </subcellularLocation>
</comment>
<dbReference type="AlphaFoldDB" id="A0AA96L9U3"/>
<feature type="transmembrane region" description="Helical" evidence="7">
    <location>
        <begin position="80"/>
        <end position="97"/>
    </location>
</feature>